<gene>
    <name evidence="1" type="ORF">SSSS39_00277</name>
</gene>
<dbReference type="EMBL" id="CABHNJ010000035">
    <property type="protein sequence ID" value="VUX11478.1"/>
    <property type="molecule type" value="Genomic_DNA"/>
</dbReference>
<reference evidence="1 2" key="1">
    <citation type="submission" date="2019-07" db="EMBL/GenBank/DDBJ databases">
        <authorList>
            <person name="Hibberd C M."/>
            <person name="Gehrig L. J."/>
            <person name="Chang H.-W."/>
            <person name="Venkatesh S."/>
        </authorList>
    </citation>
    <scope>NUCLEOTIDE SEQUENCE [LARGE SCALE GENOMIC DNA]</scope>
    <source>
        <strain evidence="1">Streptococcus_salivarius_SS_Bg39</strain>
    </source>
</reference>
<organism evidence="1 2">
    <name type="scientific">Streptococcus vestibularis</name>
    <dbReference type="NCBI Taxonomy" id="1343"/>
    <lineage>
        <taxon>Bacteria</taxon>
        <taxon>Bacillati</taxon>
        <taxon>Bacillota</taxon>
        <taxon>Bacilli</taxon>
        <taxon>Lactobacillales</taxon>
        <taxon>Streptococcaceae</taxon>
        <taxon>Streptococcus</taxon>
    </lineage>
</organism>
<protein>
    <submittedName>
        <fullName evidence="1">Uncharacterized protein</fullName>
    </submittedName>
</protein>
<dbReference type="AlphaFoldDB" id="A0A564TW40"/>
<name>A0A564TW40_STRVE</name>
<dbReference type="RefSeq" id="WP_154865057.1">
    <property type="nucleotide sequence ID" value="NZ_CABHNJ010000035.1"/>
</dbReference>
<dbReference type="Proteomes" id="UP000380217">
    <property type="component" value="Unassembled WGS sequence"/>
</dbReference>
<proteinExistence type="predicted"/>
<sequence>MSLSQKLVNNISDHYVLQSNQRIIELTETKKNYSVTIRISGNRNFLLIKNIEDLKQRYLPYTNGRFMPKDCDYILILEDKKEIFFFELKSEKQKCFRREKDDIITQLTSGEQWVRHLIFCSTPNFLDINDFKMYFVAINKKSQTQCINELTEEKNGKKFTFWNGCSFNLSEFK</sequence>
<accession>A0A564TW40</accession>
<evidence type="ECO:0000313" key="2">
    <source>
        <dbReference type="Proteomes" id="UP000380217"/>
    </source>
</evidence>
<evidence type="ECO:0000313" key="1">
    <source>
        <dbReference type="EMBL" id="VUX11478.1"/>
    </source>
</evidence>